<gene>
    <name evidence="2" type="ORF">GALMADRAFT_148818</name>
</gene>
<evidence type="ECO:0000313" key="2">
    <source>
        <dbReference type="EMBL" id="KDR65278.1"/>
    </source>
</evidence>
<name>A0A067SES2_GALM3</name>
<evidence type="ECO:0000256" key="1">
    <source>
        <dbReference type="SAM" id="MobiDB-lite"/>
    </source>
</evidence>
<accession>A0A067SES2</accession>
<dbReference type="EMBL" id="KL142462">
    <property type="protein sequence ID" value="KDR65278.1"/>
    <property type="molecule type" value="Genomic_DNA"/>
</dbReference>
<feature type="compositionally biased region" description="Pro residues" evidence="1">
    <location>
        <begin position="162"/>
        <end position="180"/>
    </location>
</feature>
<keyword evidence="3" id="KW-1185">Reference proteome</keyword>
<reference evidence="3" key="1">
    <citation type="journal article" date="2014" name="Proc. Natl. Acad. Sci. U.S.A.">
        <title>Extensive sampling of basidiomycete genomes demonstrates inadequacy of the white-rot/brown-rot paradigm for wood decay fungi.</title>
        <authorList>
            <person name="Riley R."/>
            <person name="Salamov A.A."/>
            <person name="Brown D.W."/>
            <person name="Nagy L.G."/>
            <person name="Floudas D."/>
            <person name="Held B.W."/>
            <person name="Levasseur A."/>
            <person name="Lombard V."/>
            <person name="Morin E."/>
            <person name="Otillar R."/>
            <person name="Lindquist E.A."/>
            <person name="Sun H."/>
            <person name="LaButti K.M."/>
            <person name="Schmutz J."/>
            <person name="Jabbour D."/>
            <person name="Luo H."/>
            <person name="Baker S.E."/>
            <person name="Pisabarro A.G."/>
            <person name="Walton J.D."/>
            <person name="Blanchette R.A."/>
            <person name="Henrissat B."/>
            <person name="Martin F."/>
            <person name="Cullen D."/>
            <person name="Hibbett D.S."/>
            <person name="Grigoriev I.V."/>
        </authorList>
    </citation>
    <scope>NUCLEOTIDE SEQUENCE [LARGE SCALE GENOMIC DNA]</scope>
    <source>
        <strain evidence="3">CBS 339.88</strain>
    </source>
</reference>
<dbReference type="AlphaFoldDB" id="A0A067SES2"/>
<organism evidence="2 3">
    <name type="scientific">Galerina marginata (strain CBS 339.88)</name>
    <dbReference type="NCBI Taxonomy" id="685588"/>
    <lineage>
        <taxon>Eukaryota</taxon>
        <taxon>Fungi</taxon>
        <taxon>Dikarya</taxon>
        <taxon>Basidiomycota</taxon>
        <taxon>Agaricomycotina</taxon>
        <taxon>Agaricomycetes</taxon>
        <taxon>Agaricomycetidae</taxon>
        <taxon>Agaricales</taxon>
        <taxon>Agaricineae</taxon>
        <taxon>Strophariaceae</taxon>
        <taxon>Galerina</taxon>
    </lineage>
</organism>
<evidence type="ECO:0000313" key="3">
    <source>
        <dbReference type="Proteomes" id="UP000027222"/>
    </source>
</evidence>
<protein>
    <submittedName>
        <fullName evidence="2">Uncharacterized protein</fullName>
    </submittedName>
</protein>
<feature type="region of interest" description="Disordered" evidence="1">
    <location>
        <begin position="159"/>
        <end position="196"/>
    </location>
</feature>
<feature type="compositionally biased region" description="Basic and acidic residues" evidence="1">
    <location>
        <begin position="225"/>
        <end position="246"/>
    </location>
</feature>
<dbReference type="Proteomes" id="UP000027222">
    <property type="component" value="Unassembled WGS sequence"/>
</dbReference>
<dbReference type="HOGENOM" id="CLU_855425_0_0_1"/>
<proteinExistence type="predicted"/>
<sequence>MCDKGIATSKRHLQGFVPSLGAVAHIPPVFQAAPASHIHSLVIALCTADGEGDEVQWRVLVHSATQLKPASSEDETHQGPTRVRCTGRRALLAAVIKDTNECTSSRFAFVDLCNLDVNFVPSKTRRATSREHSCPVRYGGRKLSRQQVPMHLDSNFNLKGFPPHPPSHPTPPPSLTPFPPLRAHAHSRSTIHTASRDTNECSSTRFVLETGVVCTHIPKLRRMSSLHDVESNTRRKKRNEEFTEEHRRHKQYISPVLSASCACACAYTSKSDSESSRHTTSTTHVDAVRTAVSTIFTGAGAGGAEDWGYGFLGAFFAAAAAACLP</sequence>
<feature type="region of interest" description="Disordered" evidence="1">
    <location>
        <begin position="225"/>
        <end position="247"/>
    </location>
</feature>